<evidence type="ECO:0000256" key="10">
    <source>
        <dbReference type="ARBA" id="ARBA00023201"/>
    </source>
</evidence>
<dbReference type="Proteomes" id="UP001500879">
    <property type="component" value="Unassembled WGS sequence"/>
</dbReference>
<feature type="transmembrane region" description="Helical" evidence="11">
    <location>
        <begin position="234"/>
        <end position="255"/>
    </location>
</feature>
<keyword evidence="6 11" id="KW-1133">Transmembrane helix</keyword>
<dbReference type="InterPro" id="IPR023171">
    <property type="entry name" value="Na/H_antiporter_dom_sf"/>
</dbReference>
<feature type="transmembrane region" description="Helical" evidence="11">
    <location>
        <begin position="143"/>
        <end position="164"/>
    </location>
</feature>
<dbReference type="Gene3D" id="1.20.1530.10">
    <property type="entry name" value="Na+/H+ antiporter like domain"/>
    <property type="match status" value="1"/>
</dbReference>
<feature type="transmembrane region" description="Helical" evidence="11">
    <location>
        <begin position="276"/>
        <end position="299"/>
    </location>
</feature>
<keyword evidence="7 11" id="KW-0915">Sodium</keyword>
<dbReference type="HAMAP" id="MF_01844">
    <property type="entry name" value="NhaA"/>
    <property type="match status" value="1"/>
</dbReference>
<dbReference type="PANTHER" id="PTHR30341">
    <property type="entry name" value="SODIUM ION/PROTON ANTIPORTER NHAA-RELATED"/>
    <property type="match status" value="1"/>
</dbReference>
<feature type="transmembrane region" description="Helical" evidence="11">
    <location>
        <begin position="69"/>
        <end position="90"/>
    </location>
</feature>
<evidence type="ECO:0000313" key="13">
    <source>
        <dbReference type="Proteomes" id="UP001500879"/>
    </source>
</evidence>
<comment type="subcellular location">
    <subcellularLocation>
        <location evidence="1">Cell inner membrane</location>
        <topology evidence="1">Multi-pass membrane protein</topology>
    </subcellularLocation>
    <subcellularLocation>
        <location evidence="11">Cell membrane</location>
        <topology evidence="11">Multi-pass membrane protein</topology>
    </subcellularLocation>
</comment>
<keyword evidence="9 11" id="KW-0472">Membrane</keyword>
<feature type="transmembrane region" description="Helical" evidence="11">
    <location>
        <begin position="31"/>
        <end position="48"/>
    </location>
</feature>
<evidence type="ECO:0000256" key="11">
    <source>
        <dbReference type="HAMAP-Rule" id="MF_01844"/>
    </source>
</evidence>
<protein>
    <recommendedName>
        <fullName evidence="11">Na(+)/H(+) antiporter NhaA</fullName>
    </recommendedName>
    <alternativeName>
        <fullName evidence="11">Sodium/proton antiporter NhaA</fullName>
    </alternativeName>
</protein>
<evidence type="ECO:0000256" key="8">
    <source>
        <dbReference type="ARBA" id="ARBA00023065"/>
    </source>
</evidence>
<name>A0ABP3I084_9ACTN</name>
<evidence type="ECO:0000313" key="12">
    <source>
        <dbReference type="EMBL" id="GAA0386009.1"/>
    </source>
</evidence>
<sequence>MAAPKNNRSVFLGRLPLPERNFLADALRTETVGGVLLLVAAVGALIWANTPIRDSYESIRSFHLGPGSLGLNLSVQHWAADGLLAIFFFVAGIELKRELVAGELRNPKAAALPVIAALCGMAAPALVYATVATTGGGSLKGWAVPTATDIAFALAVLAVIGTALPSALRAFLLTLAVVDDLFAILIIAVFFTSTLNFAALGFAVLGLFVFWLLLRKGVRGWYIYVPLAVVNWALMYNSGVHATIAGVAMGLMLRCHRHDGERQSPGEHIEHLVRPLSAGLAVPMFALFSAGVMISGGALSDIFRRPETLGVVLGLIVGKAIGVFGGTWLAARFTRAELNPDLKWPDVLAVASLAGIGFTVSLLIGELAFGGDPALEGEVKAAVLVGSLIAAVLASILLKLRDNKYKKLCADEDRDEDQDGIPDIYEQGNPDYHLRMAALLEAKAAEHRRLAEVASGRTTDDDGPA</sequence>
<evidence type="ECO:0000256" key="7">
    <source>
        <dbReference type="ARBA" id="ARBA00023053"/>
    </source>
</evidence>
<keyword evidence="3 11" id="KW-0050">Antiport</keyword>
<evidence type="ECO:0000256" key="5">
    <source>
        <dbReference type="ARBA" id="ARBA00022692"/>
    </source>
</evidence>
<dbReference type="Pfam" id="PF06965">
    <property type="entry name" value="Na_H_antiport_1"/>
    <property type="match status" value="1"/>
</dbReference>
<feature type="transmembrane region" description="Helical" evidence="11">
    <location>
        <begin position="381"/>
        <end position="398"/>
    </location>
</feature>
<evidence type="ECO:0000256" key="2">
    <source>
        <dbReference type="ARBA" id="ARBA00022448"/>
    </source>
</evidence>
<keyword evidence="5 11" id="KW-0812">Transmembrane</keyword>
<proteinExistence type="inferred from homology"/>
<comment type="caution">
    <text evidence="12">The sequence shown here is derived from an EMBL/GenBank/DDBJ whole genome shotgun (WGS) entry which is preliminary data.</text>
</comment>
<keyword evidence="2 11" id="KW-0813">Transport</keyword>
<gene>
    <name evidence="11 12" type="primary">nhaA</name>
    <name evidence="12" type="ORF">GCM10010357_03500</name>
</gene>
<evidence type="ECO:0000256" key="6">
    <source>
        <dbReference type="ARBA" id="ARBA00022989"/>
    </source>
</evidence>
<keyword evidence="8 11" id="KW-0406">Ion transport</keyword>
<feature type="transmembrane region" description="Helical" evidence="11">
    <location>
        <begin position="110"/>
        <end position="131"/>
    </location>
</feature>
<dbReference type="InterPro" id="IPR004670">
    <property type="entry name" value="NhaA"/>
</dbReference>
<feature type="transmembrane region" description="Helical" evidence="11">
    <location>
        <begin position="311"/>
        <end position="331"/>
    </location>
</feature>
<evidence type="ECO:0000256" key="3">
    <source>
        <dbReference type="ARBA" id="ARBA00022449"/>
    </source>
</evidence>
<keyword evidence="4 11" id="KW-1003">Cell membrane</keyword>
<feature type="transmembrane region" description="Helical" evidence="11">
    <location>
        <begin position="347"/>
        <end position="369"/>
    </location>
</feature>
<organism evidence="12 13">
    <name type="scientific">Streptomyces luteireticuli</name>
    <dbReference type="NCBI Taxonomy" id="173858"/>
    <lineage>
        <taxon>Bacteria</taxon>
        <taxon>Bacillati</taxon>
        <taxon>Actinomycetota</taxon>
        <taxon>Actinomycetes</taxon>
        <taxon>Kitasatosporales</taxon>
        <taxon>Streptomycetaceae</taxon>
        <taxon>Streptomyces</taxon>
    </lineage>
</organism>
<evidence type="ECO:0000256" key="1">
    <source>
        <dbReference type="ARBA" id="ARBA00004429"/>
    </source>
</evidence>
<keyword evidence="10 11" id="KW-0739">Sodium transport</keyword>
<dbReference type="RefSeq" id="WP_344018936.1">
    <property type="nucleotide sequence ID" value="NZ_BAAABX010000004.1"/>
</dbReference>
<comment type="function">
    <text evidence="11">Na(+)/H(+) antiporter that extrudes sodium in exchange for external protons.</text>
</comment>
<keyword evidence="13" id="KW-1185">Reference proteome</keyword>
<feature type="transmembrane region" description="Helical" evidence="11">
    <location>
        <begin position="197"/>
        <end position="214"/>
    </location>
</feature>
<dbReference type="EMBL" id="BAAABX010000004">
    <property type="protein sequence ID" value="GAA0386009.1"/>
    <property type="molecule type" value="Genomic_DNA"/>
</dbReference>
<accession>A0ABP3I084</accession>
<evidence type="ECO:0000256" key="9">
    <source>
        <dbReference type="ARBA" id="ARBA00023136"/>
    </source>
</evidence>
<comment type="similarity">
    <text evidence="11">Belongs to the NhaA Na(+)/H(+) (TC 2.A.33) antiporter family.</text>
</comment>
<dbReference type="PANTHER" id="PTHR30341:SF0">
    <property type="entry name" value="NA(+)_H(+) ANTIPORTER NHAA"/>
    <property type="match status" value="1"/>
</dbReference>
<reference evidence="13" key="1">
    <citation type="journal article" date="2019" name="Int. J. Syst. Evol. Microbiol.">
        <title>The Global Catalogue of Microorganisms (GCM) 10K type strain sequencing project: providing services to taxonomists for standard genome sequencing and annotation.</title>
        <authorList>
            <consortium name="The Broad Institute Genomics Platform"/>
            <consortium name="The Broad Institute Genome Sequencing Center for Infectious Disease"/>
            <person name="Wu L."/>
            <person name="Ma J."/>
        </authorList>
    </citation>
    <scope>NUCLEOTIDE SEQUENCE [LARGE SCALE GENOMIC DNA]</scope>
    <source>
        <strain evidence="13">JCM 4788</strain>
    </source>
</reference>
<evidence type="ECO:0000256" key="4">
    <source>
        <dbReference type="ARBA" id="ARBA00022475"/>
    </source>
</evidence>
<comment type="catalytic activity">
    <reaction evidence="11">
        <text>Na(+)(in) + 2 H(+)(out) = Na(+)(out) + 2 H(+)(in)</text>
        <dbReference type="Rhea" id="RHEA:29251"/>
        <dbReference type="ChEBI" id="CHEBI:15378"/>
        <dbReference type="ChEBI" id="CHEBI:29101"/>
    </reaction>
</comment>
<dbReference type="NCBIfam" id="TIGR00773">
    <property type="entry name" value="NhaA"/>
    <property type="match status" value="1"/>
</dbReference>